<gene>
    <name evidence="1" type="ORF">PFBG_01480</name>
</gene>
<dbReference type="EMBL" id="KE123598">
    <property type="protein sequence ID" value="EUR75038.1"/>
    <property type="molecule type" value="Genomic_DNA"/>
</dbReference>
<accession>W7FGJ9</accession>
<proteinExistence type="predicted"/>
<organism evidence="1 2">
    <name type="scientific">Plasmodium falciparum (isolate 7G8)</name>
    <dbReference type="NCBI Taxonomy" id="57266"/>
    <lineage>
        <taxon>Eukaryota</taxon>
        <taxon>Sar</taxon>
        <taxon>Alveolata</taxon>
        <taxon>Apicomplexa</taxon>
        <taxon>Aconoidasida</taxon>
        <taxon>Haemosporida</taxon>
        <taxon>Plasmodiidae</taxon>
        <taxon>Plasmodium</taxon>
        <taxon>Plasmodium (Laverania)</taxon>
    </lineage>
</organism>
<protein>
    <submittedName>
        <fullName evidence="1">Uncharacterized protein</fullName>
    </submittedName>
</protein>
<dbReference type="Proteomes" id="UP000030688">
    <property type="component" value="Unassembled WGS sequence"/>
</dbReference>
<reference evidence="2" key="1">
    <citation type="submission" date="2007-11" db="EMBL/GenBank/DDBJ databases">
        <authorList>
            <consortium name="The Broad Institute Genome Sequencing Platform"/>
            <person name="Volkman S.K."/>
            <person name="Daily J.P."/>
            <person name="Sarr O."/>
            <person name="Ndiaye D."/>
            <person name="Ndir O."/>
            <person name="Mboup S."/>
            <person name="Lukens A."/>
            <person name="Stange-Thomann N."/>
            <person name="Mauceli E."/>
            <person name="Gnerre S."/>
            <person name="Jaffe D."/>
            <person name="Zainoun J."/>
            <person name="Wiegand R.C."/>
            <person name="Birren B."/>
            <person name="Galagan J."/>
            <person name="Lander E."/>
            <person name="Wirth D.F."/>
        </authorList>
    </citation>
    <scope>NUCLEOTIDE SEQUENCE [LARGE SCALE GENOMIC DNA]</scope>
    <source>
        <strain evidence="2">7G8</strain>
    </source>
</reference>
<dbReference type="AlphaFoldDB" id="W7FGJ9"/>
<evidence type="ECO:0000313" key="1">
    <source>
        <dbReference type="EMBL" id="EUR75038.1"/>
    </source>
</evidence>
<name>W7FGJ9_PLAF8</name>
<reference evidence="1 2" key="2">
    <citation type="submission" date="2013-02" db="EMBL/GenBank/DDBJ databases">
        <title>The Genome Sequence of Plasmodium falciparum 7G8.</title>
        <authorList>
            <consortium name="The Broad Institute Genome Sequencing Platform"/>
            <consortium name="The Broad Institute Genome Sequencing Center for Infectious Disease"/>
            <person name="Neafsey D."/>
            <person name="Cheeseman I."/>
            <person name="Volkman S."/>
            <person name="Adams J."/>
            <person name="Walker B."/>
            <person name="Young S.K."/>
            <person name="Zeng Q."/>
            <person name="Gargeya S."/>
            <person name="Fitzgerald M."/>
            <person name="Haas B."/>
            <person name="Abouelleil A."/>
            <person name="Alvarado L."/>
            <person name="Arachchi H.M."/>
            <person name="Berlin A.M."/>
            <person name="Chapman S.B."/>
            <person name="Dewar J."/>
            <person name="Goldberg J."/>
            <person name="Griggs A."/>
            <person name="Gujja S."/>
            <person name="Hansen M."/>
            <person name="Howarth C."/>
            <person name="Imamovic A."/>
            <person name="Larimer J."/>
            <person name="McCowan C."/>
            <person name="Murphy C."/>
            <person name="Neiman D."/>
            <person name="Pearson M."/>
            <person name="Priest M."/>
            <person name="Roberts A."/>
            <person name="Saif S."/>
            <person name="Shea T."/>
            <person name="Sisk P."/>
            <person name="Sykes S."/>
            <person name="Wortman J."/>
            <person name="Nusbaum C."/>
            <person name="Birren B."/>
        </authorList>
    </citation>
    <scope>NUCLEOTIDE SEQUENCE [LARGE SCALE GENOMIC DNA]</scope>
    <source>
        <strain evidence="1 2">7G8</strain>
    </source>
</reference>
<evidence type="ECO:0000313" key="2">
    <source>
        <dbReference type="Proteomes" id="UP000030688"/>
    </source>
</evidence>
<sequence>MNKYKKVPTDLNIYENSKIKNMSCKYTILMKIKNPLLYTPLYHNIVLLTHDNYIFLCYKRNK</sequence>